<dbReference type="PATRIC" id="fig|1006006.8.peg.1378"/>
<accession>F4FYI9</accession>
<dbReference type="RefSeq" id="WP_013737985.1">
    <property type="nucleotide sequence ID" value="NC_015435.1"/>
</dbReference>
<dbReference type="KEGG" id="mcn:Mcup_1384"/>
<dbReference type="Proteomes" id="UP000007812">
    <property type="component" value="Chromosome"/>
</dbReference>
<sequence length="104" mass="11855">MDSGVSIAAEKLVELTAKYASQITVKDEEYVRAVGFSSKEMAKRVVGRVSLWLISQETNLLYCRLCTKGPFTKRGMFLHLTRMHHAEIKLLLEEEIKKEIKAVL</sequence>
<protein>
    <submittedName>
        <fullName evidence="1">Uncharacterized protein</fullName>
    </submittedName>
</protein>
<dbReference type="EMBL" id="CP002656">
    <property type="protein sequence ID" value="AEB95487.1"/>
    <property type="molecule type" value="Genomic_DNA"/>
</dbReference>
<gene>
    <name evidence="1" type="ordered locus">Mcup_1384</name>
</gene>
<evidence type="ECO:0000313" key="2">
    <source>
        <dbReference type="Proteomes" id="UP000007812"/>
    </source>
</evidence>
<name>F4FYI9_METCR</name>
<evidence type="ECO:0000313" key="1">
    <source>
        <dbReference type="EMBL" id="AEB95487.1"/>
    </source>
</evidence>
<dbReference type="GeneID" id="10493573"/>
<proteinExistence type="predicted"/>
<reference evidence="1 2" key="1">
    <citation type="journal article" date="2011" name="J. Bacteriol.">
        <title>Complete genome sequence of Metallosphaera cuprina, a metal sulfide-oxidizing archaeon from a hot spring.</title>
        <authorList>
            <person name="Liu L.J."/>
            <person name="You X.Y."/>
            <person name="Zheng H."/>
            <person name="Wang S."/>
            <person name="Jiang C.Y."/>
            <person name="Liu S.J."/>
        </authorList>
    </citation>
    <scope>NUCLEOTIDE SEQUENCE [LARGE SCALE GENOMIC DNA]</scope>
    <source>
        <strain evidence="1 2">Ar-4</strain>
    </source>
</reference>
<keyword evidence="2" id="KW-1185">Reference proteome</keyword>
<dbReference type="HOGENOM" id="CLU_170079_0_0_2"/>
<dbReference type="eggNOG" id="arCOG05956">
    <property type="taxonomic scope" value="Archaea"/>
</dbReference>
<organism evidence="1 2">
    <name type="scientific">Metallosphaera cuprina (strain Ar-4)</name>
    <dbReference type="NCBI Taxonomy" id="1006006"/>
    <lineage>
        <taxon>Archaea</taxon>
        <taxon>Thermoproteota</taxon>
        <taxon>Thermoprotei</taxon>
        <taxon>Sulfolobales</taxon>
        <taxon>Sulfolobaceae</taxon>
        <taxon>Metallosphaera</taxon>
    </lineage>
</organism>
<dbReference type="AlphaFoldDB" id="F4FYI9"/>
<dbReference type="OrthoDB" id="19360at2157"/>